<dbReference type="InterPro" id="IPR007452">
    <property type="entry name" value="TamB_C"/>
</dbReference>
<reference evidence="6 7" key="1">
    <citation type="journal article" date="2021" name="Microorganisms">
        <title>Acidisoma silvae sp. nov. and Acidisomacellulosilytica sp. nov., Two Acidophilic Bacteria Isolated from Decaying Wood, Hydrolyzing Cellulose and Producing Poly-3-hydroxybutyrate.</title>
        <authorList>
            <person name="Mieszkin S."/>
            <person name="Pouder E."/>
            <person name="Uroz S."/>
            <person name="Simon-Colin C."/>
            <person name="Alain K."/>
        </authorList>
    </citation>
    <scope>NUCLEOTIDE SEQUENCE [LARGE SCALE GENOMIC DNA]</scope>
    <source>
        <strain evidence="6 7">HW T5.17</strain>
    </source>
</reference>
<evidence type="ECO:0000256" key="1">
    <source>
        <dbReference type="ARBA" id="ARBA00004167"/>
    </source>
</evidence>
<accession>A0A964E2D8</accession>
<evidence type="ECO:0000313" key="6">
    <source>
        <dbReference type="EMBL" id="MCB8879316.1"/>
    </source>
</evidence>
<keyword evidence="2" id="KW-0812">Transmembrane</keyword>
<protein>
    <submittedName>
        <fullName evidence="6">Translocation/assembly module TamB domain-containing protein</fullName>
    </submittedName>
</protein>
<comment type="caution">
    <text evidence="6">The sequence shown here is derived from an EMBL/GenBank/DDBJ whole genome shotgun (WGS) entry which is preliminary data.</text>
</comment>
<evidence type="ECO:0000256" key="2">
    <source>
        <dbReference type="ARBA" id="ARBA00022692"/>
    </source>
</evidence>
<evidence type="ECO:0000256" key="4">
    <source>
        <dbReference type="ARBA" id="ARBA00023136"/>
    </source>
</evidence>
<dbReference type="EMBL" id="JAESVA010000001">
    <property type="protein sequence ID" value="MCB8879316.1"/>
    <property type="molecule type" value="Genomic_DNA"/>
</dbReference>
<proteinExistence type="predicted"/>
<dbReference type="RefSeq" id="WP_227305910.1">
    <property type="nucleotide sequence ID" value="NZ_JAESVA010000001.1"/>
</dbReference>
<evidence type="ECO:0000313" key="7">
    <source>
        <dbReference type="Proteomes" id="UP000721844"/>
    </source>
</evidence>
<name>A0A964E2D8_9PROT</name>
<feature type="domain" description="Translocation and assembly module TamB C-terminal" evidence="5">
    <location>
        <begin position="1007"/>
        <end position="1361"/>
    </location>
</feature>
<keyword evidence="7" id="KW-1185">Reference proteome</keyword>
<evidence type="ECO:0000259" key="5">
    <source>
        <dbReference type="Pfam" id="PF04357"/>
    </source>
</evidence>
<sequence>MRIVKRIAKWLGIAIGVLLLLVLIIIGGVIGALNTLAGQRYVENLANTYGGGTFRIEGLSGTVPTDLHVAHLLLLDHDGTWGELSGVALTLQATPLIHRTLVIDAVHANSISLLRPPVAAPNAKPAPPSTAPISASIPPLPIKVYLKDLSIPKVSIAKAFTGKAAIDVSISGHAQVTGENAGNAHLAIADLDGAGRYGADVALDGKTLTASLAVDEPAHGMISRVAGLPDLGALHLAAKLDGPQNAAPLTLSLSAGELTAKIDGTVDIPGEAADLAIKAHAPAMSPAPGLHWQSVDIALKTSGPFTKPNATGHVSLQGLAAQGIALKSLDADLQGNLGAVALKASLAGLVVPGLPASLLGDTPIAITAGARLDQPDEPVQVTIDHPIAHLALTGHLKPAMAADVTLDLPNLTPLAALGQQDIAGSAHITAHATRNADGTDTQATVAADIALTRALPQAMALTGGKVHLALAADMAGQTVKLSNLTLHGAHIDLGAKGSLEQASQTVALDWQLALSRLADIAPQVTGALAMTGHAAGTFKNLALQTEVKGTVGTTQGGKAVEQLSGPIDLKVDATGLPNAPKADITLTGKPAGSAADIAIEAARSADGAITARIDRMSWKSLSGQGSVALANGAKLPTGSIAIDLKRLADFRFLIAAPLSGSLALKLDAPPQKAAHLVLQGRSLAFGTNRVAAVDLTGDVTNPTTAPDINARVTLGGIDAASVRGNATVTAKGLLSALVLTLDAKLPDLQGAPASAQTRATLDLTHRRVALAALTAAWHGETLRLLGPAHIDFGKSMGVDRLRISLGTATIDAAGTVSPRLNLHVALANVTPALIKPFAPTLQVAGRIDADARLSGTMAAPGGTVTLQGRGLRETSGPAASLPPATIDAKANLAGRSARVQVQVAAGSASHITLSGTAPLSMTGELNLGINGPLDLALINPIMEASGQQVAGKLNLALRASGSAKAPQIAGSITLAGGRFQDFSQGLTLSAITAHIRAQGEQLIIDSFSAQAGSGKIGISGSVGALAPTIPLNLTVTAENADPIQSDLLTAHFDTQIHVSGAVTSGMNAAGTIRIRRADINIPSNLPPSVAVLHVIRPGDKPAPPAGPGLPINLDLTLIAPRAVFIRGDGLEAELGGRLHLGGSLAALKPSGHFDMIRGQFSLLTTTLNFTTGQVGFDGGDITDPSIDFEAVTDSGNYTCTLAVTGYASAPKITLSANPSLPQDEILSQILFKTSTTSLSPFQLAEIASALASIAGVNTGGTAGILGSVRKGLGLDQLSIGSGMGNPTGATSTTQTKNQSAPTLQAGRYVAPGVYVGAAQGTSGGSNSTAAQVQIDIARGLKLQTQVGGDSNGVGVTYQFNY</sequence>
<dbReference type="PANTHER" id="PTHR36985:SF1">
    <property type="entry name" value="TRANSLOCATION AND ASSEMBLY MODULE SUBUNIT TAMB"/>
    <property type="match status" value="1"/>
</dbReference>
<gene>
    <name evidence="6" type="ORF">ACELLULO517_03655</name>
</gene>
<keyword evidence="3" id="KW-1133">Transmembrane helix</keyword>
<evidence type="ECO:0000256" key="3">
    <source>
        <dbReference type="ARBA" id="ARBA00022989"/>
    </source>
</evidence>
<comment type="subcellular location">
    <subcellularLocation>
        <location evidence="1">Membrane</location>
        <topology evidence="1">Single-pass membrane protein</topology>
    </subcellularLocation>
</comment>
<keyword evidence="4" id="KW-0472">Membrane</keyword>
<organism evidence="6 7">
    <name type="scientific">Acidisoma cellulosilyticum</name>
    <dbReference type="NCBI Taxonomy" id="2802395"/>
    <lineage>
        <taxon>Bacteria</taxon>
        <taxon>Pseudomonadati</taxon>
        <taxon>Pseudomonadota</taxon>
        <taxon>Alphaproteobacteria</taxon>
        <taxon>Acetobacterales</taxon>
        <taxon>Acidocellaceae</taxon>
        <taxon>Acidisoma</taxon>
    </lineage>
</organism>
<dbReference type="PANTHER" id="PTHR36985">
    <property type="entry name" value="TRANSLOCATION AND ASSEMBLY MODULE SUBUNIT TAMB"/>
    <property type="match status" value="1"/>
</dbReference>
<dbReference type="Proteomes" id="UP000721844">
    <property type="component" value="Unassembled WGS sequence"/>
</dbReference>
<dbReference type="GO" id="GO:0005886">
    <property type="term" value="C:plasma membrane"/>
    <property type="evidence" value="ECO:0007669"/>
    <property type="project" value="InterPro"/>
</dbReference>
<dbReference type="GO" id="GO:0009306">
    <property type="term" value="P:protein secretion"/>
    <property type="evidence" value="ECO:0007669"/>
    <property type="project" value="InterPro"/>
</dbReference>
<dbReference type="Pfam" id="PF04357">
    <property type="entry name" value="TamB"/>
    <property type="match status" value="1"/>
</dbReference>